<feature type="compositionally biased region" description="Gly residues" evidence="1">
    <location>
        <begin position="455"/>
        <end position="483"/>
    </location>
</feature>
<feature type="region of interest" description="Disordered" evidence="1">
    <location>
        <begin position="452"/>
        <end position="483"/>
    </location>
</feature>
<feature type="compositionally biased region" description="Low complexity" evidence="1">
    <location>
        <begin position="959"/>
        <end position="977"/>
    </location>
</feature>
<feature type="transmembrane region" description="Helical" evidence="2">
    <location>
        <begin position="338"/>
        <end position="354"/>
    </location>
</feature>
<organism evidence="3 4">
    <name type="scientific">Streptomyces lividans 1326</name>
    <dbReference type="NCBI Taxonomy" id="1200984"/>
    <lineage>
        <taxon>Bacteria</taxon>
        <taxon>Bacillati</taxon>
        <taxon>Actinomycetota</taxon>
        <taxon>Actinomycetes</taxon>
        <taxon>Kitasatosporales</taxon>
        <taxon>Streptomycetaceae</taxon>
        <taxon>Streptomyces</taxon>
    </lineage>
</organism>
<feature type="transmembrane region" description="Helical" evidence="2">
    <location>
        <begin position="128"/>
        <end position="150"/>
    </location>
</feature>
<feature type="region of interest" description="Disordered" evidence="1">
    <location>
        <begin position="541"/>
        <end position="572"/>
    </location>
</feature>
<feature type="region of interest" description="Disordered" evidence="1">
    <location>
        <begin position="699"/>
        <end position="726"/>
    </location>
</feature>
<evidence type="ECO:0000313" key="4">
    <source>
        <dbReference type="Proteomes" id="UP000014062"/>
    </source>
</evidence>
<keyword evidence="2" id="KW-0812">Transmembrane</keyword>
<feature type="transmembrane region" description="Helical" evidence="2">
    <location>
        <begin position="374"/>
        <end position="391"/>
    </location>
</feature>
<feature type="region of interest" description="Disordered" evidence="1">
    <location>
        <begin position="860"/>
        <end position="984"/>
    </location>
</feature>
<keyword evidence="2" id="KW-0472">Membrane</keyword>
<feature type="transmembrane region" description="Helical" evidence="2">
    <location>
        <begin position="398"/>
        <end position="416"/>
    </location>
</feature>
<feature type="compositionally biased region" description="Basic and acidic residues" evidence="1">
    <location>
        <begin position="886"/>
        <end position="905"/>
    </location>
</feature>
<feature type="transmembrane region" description="Helical" evidence="2">
    <location>
        <begin position="207"/>
        <end position="237"/>
    </location>
</feature>
<evidence type="ECO:0000256" key="1">
    <source>
        <dbReference type="SAM" id="MobiDB-lite"/>
    </source>
</evidence>
<dbReference type="Proteomes" id="UP000014062">
    <property type="component" value="Chromosome"/>
</dbReference>
<gene>
    <name evidence="3" type="ORF">SLI_5148</name>
</gene>
<evidence type="ECO:0000313" key="3">
    <source>
        <dbReference type="EMBL" id="EOY49856.1"/>
    </source>
</evidence>
<dbReference type="InterPro" id="IPR018580">
    <property type="entry name" value="Uncharacterised_YfhO"/>
</dbReference>
<reference evidence="4" key="1">
    <citation type="journal article" date="2013" name="Genome Biol. Evol.">
        <title>The genome sequence of Streptomyces lividans 66 reveals a novel tRNA-dependent peptide biosynthetic system within a metal-related genomic island.</title>
        <authorList>
            <person name="Cruz-Morales P."/>
            <person name="Vijgenboom E."/>
            <person name="Iruegas-Bocardo F."/>
            <person name="Girard G."/>
            <person name="Yanez-Guerra L.A."/>
            <person name="Ramos-Aboites H.E."/>
            <person name="Pernodet J.L."/>
            <person name="Anne J."/>
            <person name="van Wezel G.P."/>
            <person name="Barona-Gomez F."/>
        </authorList>
    </citation>
    <scope>NUCLEOTIDE SEQUENCE [LARGE SCALE GENOMIC DNA]</scope>
    <source>
        <strain evidence="4">1326</strain>
    </source>
</reference>
<accession>A0A7U9HEM4</accession>
<feature type="transmembrane region" description="Helical" evidence="2">
    <location>
        <begin position="422"/>
        <end position="441"/>
    </location>
</feature>
<feature type="compositionally biased region" description="Basic residues" evidence="1">
    <location>
        <begin position="869"/>
        <end position="885"/>
    </location>
</feature>
<feature type="transmembrane region" description="Helical" evidence="2">
    <location>
        <begin position="306"/>
        <end position="326"/>
    </location>
</feature>
<feature type="transmembrane region" description="Helical" evidence="2">
    <location>
        <begin position="156"/>
        <end position="175"/>
    </location>
</feature>
<evidence type="ECO:0008006" key="5">
    <source>
        <dbReference type="Google" id="ProtNLM"/>
    </source>
</evidence>
<evidence type="ECO:0000256" key="2">
    <source>
        <dbReference type="SAM" id="Phobius"/>
    </source>
</evidence>
<protein>
    <recommendedName>
        <fullName evidence="5">Integral membrane protein</fullName>
    </recommendedName>
</protein>
<feature type="compositionally biased region" description="Basic residues" evidence="1">
    <location>
        <begin position="930"/>
        <end position="953"/>
    </location>
</feature>
<keyword evidence="2" id="KW-1133">Transmembrane helix</keyword>
<feature type="compositionally biased region" description="Basic and acidic residues" evidence="1">
    <location>
        <begin position="701"/>
        <end position="726"/>
    </location>
</feature>
<proteinExistence type="predicted"/>
<dbReference type="Pfam" id="PF09586">
    <property type="entry name" value="YfhO"/>
    <property type="match status" value="1"/>
</dbReference>
<dbReference type="PANTHER" id="PTHR38454">
    <property type="entry name" value="INTEGRAL MEMBRANE PROTEIN-RELATED"/>
    <property type="match status" value="1"/>
</dbReference>
<name>A0A7U9HEM4_STRLI</name>
<sequence length="984" mass="102993">MTSPHEALYATNMAWGPPRMNRSTLRGRPRQAAALLAAALTVASFCAADAVARSYPFGPRTRAVNDLGNQYVPFHAHLWDLLHGRSDGGLLVNWQSGFGSSFLPDLGTYLSSPFALLVGVFPRDEIDLAVYVVTVLKTACAGAAMAWLLLRLRPGRWWAAGLLGAAYALCGWSIADASYNPMWLDGLVALPLLCLVGEWALGGRRRLLGVLVVALAWIANFYTAYMATLGAGLFLLLRLWLCGLPRRRALAAAGRAAVTVALGVGLAAPLVTVVYFGTKHAYPGRVTHFAPVATEDVLARLLPTTYGFGSPALFVGTTALLLALALPFHRAAPVRVRAGWSGLAVAVALSMQWTPTHLAWHAFATPNGSPYRQTFVLCALLVIAAWHTLSYGVPAPRALGAAGGLLALTAAVASRSGLVHSYAWPVLLLAVAGALGGLLLLRRADAGTADAASGAGPGAASGAGSGATSGAGSGATSGAASGAGSGAASGAGGAAARRRTALAGLAVALLVGAQLGETAATSAVATRLRLNHLDDYASWGDRQRSQTQAVSGADGWPAHRTDPGREQTVGNDPMVVGGQGAQYYSSLTADVLSRTLTALGDGWTSRGRNVQSLDNAVTDAVFSVGARVHSPPDQHQRWNPRDRTPVTVSRQDVPPLVTVRPSTAPGARTGVDAFGPSPYRNQELLLGSRVYTVPALTVRTGDGEQPERATGDRATGDRAAGDRAADDRTGTVIKAPRTKAAAARRPTIAAQCPAGSEVYLWAPHFSGTARLTDTPARPLTGRFTSDAAKIAAMQRLGTAPPSGRVRVELSPTRTGTVPDGAVGCLDTARLRTAVQQLKATGADQVTVSDGTVRAQLPAGSTGTAVLARPPHRRLAVRGGRGRGRARRDLLRADRRPPGRLRDQRHLHLPPARPAAGRGRRGRLAPDPRPARHPHRRPPTALRTRSRAPPRHPPARAPHQRPLTAPRRPSCSYRSSPPATTRKTS</sequence>
<feature type="transmembrane region" description="Helical" evidence="2">
    <location>
        <begin position="249"/>
        <end position="276"/>
    </location>
</feature>
<dbReference type="PANTHER" id="PTHR38454:SF1">
    <property type="entry name" value="INTEGRAL MEMBRANE PROTEIN"/>
    <property type="match status" value="1"/>
</dbReference>
<dbReference type="AlphaFoldDB" id="A0A7U9HEM4"/>
<feature type="region of interest" description="Disordered" evidence="1">
    <location>
        <begin position="628"/>
        <end position="648"/>
    </location>
</feature>
<feature type="compositionally biased region" description="Basic and acidic residues" evidence="1">
    <location>
        <begin position="630"/>
        <end position="644"/>
    </location>
</feature>
<dbReference type="EMBL" id="CM001889">
    <property type="protein sequence ID" value="EOY49856.1"/>
    <property type="molecule type" value="Genomic_DNA"/>
</dbReference>